<dbReference type="AlphaFoldDB" id="A0A7U3Q2F4"/>
<keyword evidence="4" id="KW-1185">Reference proteome</keyword>
<feature type="region of interest" description="Disordered" evidence="1">
    <location>
        <begin position="285"/>
        <end position="313"/>
    </location>
</feature>
<organism evidence="3 4">
    <name type="scientific">Epichloe festucae (strain Fl1)</name>
    <dbReference type="NCBI Taxonomy" id="877507"/>
    <lineage>
        <taxon>Eukaryota</taxon>
        <taxon>Fungi</taxon>
        <taxon>Dikarya</taxon>
        <taxon>Ascomycota</taxon>
        <taxon>Pezizomycotina</taxon>
        <taxon>Sordariomycetes</taxon>
        <taxon>Hypocreomycetidae</taxon>
        <taxon>Hypocreales</taxon>
        <taxon>Clavicipitaceae</taxon>
        <taxon>Epichloe</taxon>
    </lineage>
</organism>
<protein>
    <submittedName>
        <fullName evidence="3">Uncharacterized protein</fullName>
    </submittedName>
</protein>
<evidence type="ECO:0000313" key="3">
    <source>
        <dbReference type="EMBL" id="QPH19802.1"/>
    </source>
</evidence>
<evidence type="ECO:0000256" key="1">
    <source>
        <dbReference type="SAM" id="MobiDB-lite"/>
    </source>
</evidence>
<proteinExistence type="predicted"/>
<dbReference type="OrthoDB" id="1918685at2759"/>
<feature type="signal peptide" evidence="2">
    <location>
        <begin position="1"/>
        <end position="16"/>
    </location>
</feature>
<name>A0A7U3Q2F4_EPIFF</name>
<dbReference type="EMBL" id="CP031390">
    <property type="protein sequence ID" value="QPH19802.1"/>
    <property type="molecule type" value="Genomic_DNA"/>
</dbReference>
<gene>
    <name evidence="3" type="ORF">C2857_005096</name>
</gene>
<sequence>MAGYLVLALRTAWAVSWSPGRSPLTRRPPHDVTPFRVGLDTWTLEHMDTWTHIATKQPNNPTTAMLTAITAAPNASPFTLVPTIKHLVRTRFPVPGSIFLVEDIQIASLTETGRWQVVRLLLGDGELCIQAILGDAMHRFVHTREISVGTYVRVDDHQLRVKSLVDEHGESKQIIFLVVHNLSTVGWNRPVQELHKEQQHEHEHEHEHEEEGIFTPDEEPVTPQMETSPERKSPSAFGSVVGPPTKAHPSRKPSRTTEPDSKHVLLNAATPDVFEEFEALTFPVKKPLNPTSKSPSKAPRVNTGDTSDTSDKQPMVPIALARDWHALHDLQTSLKLTTLRSIPNLPYQQNWSCNILAIMTYLSPVEASHLPPYKQRTARIADPSTSKQVHLTVFLDPEEFTPTVGNAVLLTGVKNHKYDGGSLKKYASDKMRGKWWIEDPRELKWCDVQGIKAWWAEMEAYLASQLSEEANHSVRDYVTRTSSADIASYQPWLTL</sequence>
<reference evidence="3 4" key="1">
    <citation type="journal article" date="2018" name="PLoS Genet.">
        <title>Repeat elements organise 3D genome structure and mediate transcription in the filamentous fungus Epichloe festucae.</title>
        <authorList>
            <person name="Winter D.J."/>
            <person name="Ganley A.R.D."/>
            <person name="Young C.A."/>
            <person name="Liachko I."/>
            <person name="Schardl C.L."/>
            <person name="Dupont P.Y."/>
            <person name="Berry D."/>
            <person name="Ram A."/>
            <person name="Scott B."/>
            <person name="Cox M.P."/>
        </authorList>
    </citation>
    <scope>NUCLEOTIDE SEQUENCE [LARGE SCALE GENOMIC DNA]</scope>
    <source>
        <strain evidence="3 4">Fl1</strain>
    </source>
</reference>
<feature type="chain" id="PRO_5034145163" evidence="2">
    <location>
        <begin position="17"/>
        <end position="495"/>
    </location>
</feature>
<evidence type="ECO:0000313" key="4">
    <source>
        <dbReference type="Proteomes" id="UP000594364"/>
    </source>
</evidence>
<accession>A0A7U3Q2F4</accession>
<feature type="compositionally biased region" description="Basic and acidic residues" evidence="1">
    <location>
        <begin position="195"/>
        <end position="211"/>
    </location>
</feature>
<evidence type="ECO:0000256" key="2">
    <source>
        <dbReference type="SAM" id="SignalP"/>
    </source>
</evidence>
<feature type="region of interest" description="Disordered" evidence="1">
    <location>
        <begin position="195"/>
        <end position="265"/>
    </location>
</feature>
<keyword evidence="2" id="KW-0732">Signal</keyword>
<dbReference type="Proteomes" id="UP000594364">
    <property type="component" value="Chromosome 6"/>
</dbReference>